<evidence type="ECO:0000313" key="9">
    <source>
        <dbReference type="Proteomes" id="UP000178912"/>
    </source>
</evidence>
<evidence type="ECO:0000259" key="7">
    <source>
        <dbReference type="Pfam" id="PF13087"/>
    </source>
</evidence>
<dbReference type="Proteomes" id="UP000178912">
    <property type="component" value="Unassembled WGS sequence"/>
</dbReference>
<name>A0A1E1LKJ3_9HELO</name>
<comment type="similarity">
    <text evidence="1">Belongs to the DNA2/NAM7 helicase family.</text>
</comment>
<dbReference type="GO" id="GO:0043139">
    <property type="term" value="F:5'-3' DNA helicase activity"/>
    <property type="evidence" value="ECO:0007669"/>
    <property type="project" value="TreeGrafter"/>
</dbReference>
<gene>
    <name evidence="8" type="ORF">RAG0_15315</name>
</gene>
<dbReference type="GO" id="GO:0005524">
    <property type="term" value="F:ATP binding"/>
    <property type="evidence" value="ECO:0007669"/>
    <property type="project" value="UniProtKB-KW"/>
</dbReference>
<evidence type="ECO:0000256" key="2">
    <source>
        <dbReference type="ARBA" id="ARBA00022741"/>
    </source>
</evidence>
<organism evidence="8 9">
    <name type="scientific">Rhynchosporium agropyri</name>
    <dbReference type="NCBI Taxonomy" id="914238"/>
    <lineage>
        <taxon>Eukaryota</taxon>
        <taxon>Fungi</taxon>
        <taxon>Dikarya</taxon>
        <taxon>Ascomycota</taxon>
        <taxon>Pezizomycotina</taxon>
        <taxon>Leotiomycetes</taxon>
        <taxon>Helotiales</taxon>
        <taxon>Ploettnerulaceae</taxon>
        <taxon>Rhynchosporium</taxon>
    </lineage>
</organism>
<dbReference type="AlphaFoldDB" id="A0A1E1LKJ3"/>
<keyword evidence="2" id="KW-0547">Nucleotide-binding</keyword>
<dbReference type="InterPro" id="IPR050534">
    <property type="entry name" value="Coronavir_polyprotein_1ab"/>
</dbReference>
<dbReference type="SUPFAM" id="SSF52540">
    <property type="entry name" value="P-loop containing nucleoside triphosphate hydrolases"/>
    <property type="match status" value="1"/>
</dbReference>
<proteinExistence type="inferred from homology"/>
<dbReference type="InterPro" id="IPR041679">
    <property type="entry name" value="DNA2/NAM7-like_C"/>
</dbReference>
<evidence type="ECO:0000256" key="5">
    <source>
        <dbReference type="ARBA" id="ARBA00022840"/>
    </source>
</evidence>
<dbReference type="Pfam" id="PF13087">
    <property type="entry name" value="AAA_12"/>
    <property type="match status" value="1"/>
</dbReference>
<dbReference type="Pfam" id="PF13086">
    <property type="entry name" value="AAA_11"/>
    <property type="match status" value="1"/>
</dbReference>
<evidence type="ECO:0000256" key="1">
    <source>
        <dbReference type="ARBA" id="ARBA00007913"/>
    </source>
</evidence>
<keyword evidence="4" id="KW-0347">Helicase</keyword>
<keyword evidence="5" id="KW-0067">ATP-binding</keyword>
<evidence type="ECO:0000259" key="6">
    <source>
        <dbReference type="Pfam" id="PF13086"/>
    </source>
</evidence>
<feature type="domain" description="DNA2/NAM7 helicase-like C-terminal" evidence="7">
    <location>
        <begin position="301"/>
        <end position="465"/>
    </location>
</feature>
<evidence type="ECO:0000313" key="8">
    <source>
        <dbReference type="EMBL" id="CZT11018.1"/>
    </source>
</evidence>
<dbReference type="PANTHER" id="PTHR43788:SF8">
    <property type="entry name" value="DNA-BINDING PROTEIN SMUBP-2"/>
    <property type="match status" value="1"/>
</dbReference>
<dbReference type="EMBL" id="FJUX01000135">
    <property type="protein sequence ID" value="CZT11018.1"/>
    <property type="molecule type" value="Genomic_DNA"/>
</dbReference>
<dbReference type="InterPro" id="IPR041677">
    <property type="entry name" value="DNA2/NAM7_AAA_11"/>
</dbReference>
<evidence type="ECO:0000256" key="4">
    <source>
        <dbReference type="ARBA" id="ARBA00022806"/>
    </source>
</evidence>
<dbReference type="PANTHER" id="PTHR43788">
    <property type="entry name" value="DNA2/NAM7 HELICASE FAMILY MEMBER"/>
    <property type="match status" value="1"/>
</dbReference>
<evidence type="ECO:0008006" key="10">
    <source>
        <dbReference type="Google" id="ProtNLM"/>
    </source>
</evidence>
<dbReference type="GO" id="GO:0016787">
    <property type="term" value="F:hydrolase activity"/>
    <property type="evidence" value="ECO:0007669"/>
    <property type="project" value="UniProtKB-KW"/>
</dbReference>
<keyword evidence="9" id="KW-1185">Reference proteome</keyword>
<sequence length="475" mass="53459">MHPGLDKVQAPKLPTFKDDETVEEILKIEMDEDVECMSKISDSDFLLPKERISSILARLTEQEMVDLYKILVRLPCGILAIHGGARCGKTWIMMTLLELVRAQGKRAIICSSTTIAVNNIAGRYMELDSEEQALSVRLHPHSFETHATLAHDPEIEIPKGFASAAKQKRVDKMLWEDYIHFAKCMKVPRLDPDEDGWKSIKTDGKRCAKEIVGGADFVFSTCITAGSKWARQFRHECDFVFLDEAGSITEAEALILWKGDKPLVLGGDTKQLPPPCLSSSMKHVEGSAVNGFSDQVKYPILERLCDIGFPFYLIPEQMRLGTGQFDLANVLHYDNKIRYHVTNKLTALTVIFEAWTPEFSQSTIAKSPTGKSFPLLLAVANSHTFVEPKGISKGNSHFIHYRITSLLSFFTFCKIRGIILETSDFAIITPYQKEASMWKKALSHHQQLLGIQIATVNSMQGFEKEKQKRKTVFNS</sequence>
<evidence type="ECO:0000256" key="3">
    <source>
        <dbReference type="ARBA" id="ARBA00022801"/>
    </source>
</evidence>
<keyword evidence="3" id="KW-0378">Hydrolase</keyword>
<accession>A0A1E1LKJ3</accession>
<protein>
    <recommendedName>
        <fullName evidence="10">DNA2/NAM7 helicase helicase domain-containing protein</fullName>
    </recommendedName>
</protein>
<dbReference type="OrthoDB" id="3564698at2759"/>
<reference evidence="9" key="1">
    <citation type="submission" date="2016-03" db="EMBL/GenBank/DDBJ databases">
        <authorList>
            <person name="Guldener U."/>
        </authorList>
    </citation>
    <scope>NUCLEOTIDE SEQUENCE [LARGE SCALE GENOMIC DNA]</scope>
    <source>
        <strain evidence="9">04CH-RAC-A.6.1</strain>
    </source>
</reference>
<dbReference type="Gene3D" id="3.40.50.300">
    <property type="entry name" value="P-loop containing nucleotide triphosphate hydrolases"/>
    <property type="match status" value="2"/>
</dbReference>
<feature type="domain" description="DNA2/NAM7 helicase helicase" evidence="6">
    <location>
        <begin position="195"/>
        <end position="278"/>
    </location>
</feature>
<dbReference type="InterPro" id="IPR027417">
    <property type="entry name" value="P-loop_NTPase"/>
</dbReference>